<evidence type="ECO:0000313" key="10">
    <source>
        <dbReference type="EMBL" id="AXT47487.1"/>
    </source>
</evidence>
<evidence type="ECO:0000256" key="8">
    <source>
        <dbReference type="SAM" id="SignalP"/>
    </source>
</evidence>
<gene>
    <name evidence="10" type="ORF">D1345_15395</name>
</gene>
<dbReference type="CDD" id="cd11306">
    <property type="entry name" value="M35_peptidyl-Lys"/>
    <property type="match status" value="1"/>
</dbReference>
<keyword evidence="4" id="KW-0479">Metal-binding</keyword>
<feature type="domain" description="Lysine-specific metallo-endopeptidase" evidence="9">
    <location>
        <begin position="231"/>
        <end position="364"/>
    </location>
</feature>
<keyword evidence="5" id="KW-0378">Hydrolase</keyword>
<keyword evidence="11" id="KW-1185">Reference proteome</keyword>
<dbReference type="Gene3D" id="3.40.390.10">
    <property type="entry name" value="Collagenase (Catalytic Domain)"/>
    <property type="match status" value="1"/>
</dbReference>
<keyword evidence="3" id="KW-0645">Protease</keyword>
<evidence type="ECO:0000256" key="3">
    <source>
        <dbReference type="ARBA" id="ARBA00022670"/>
    </source>
</evidence>
<dbReference type="GO" id="GO:0004222">
    <property type="term" value="F:metalloendopeptidase activity"/>
    <property type="evidence" value="ECO:0007669"/>
    <property type="project" value="InterPro"/>
</dbReference>
<dbReference type="SMART" id="SM01351">
    <property type="entry name" value="Aspzincin_M35"/>
    <property type="match status" value="1"/>
</dbReference>
<dbReference type="RefSeq" id="WP_118268123.1">
    <property type="nucleotide sequence ID" value="NZ_CP031968.1"/>
</dbReference>
<dbReference type="Pfam" id="PF14521">
    <property type="entry name" value="Aspzincin_M35"/>
    <property type="match status" value="1"/>
</dbReference>
<feature type="signal peptide" evidence="8">
    <location>
        <begin position="1"/>
        <end position="21"/>
    </location>
</feature>
<evidence type="ECO:0000256" key="5">
    <source>
        <dbReference type="ARBA" id="ARBA00022801"/>
    </source>
</evidence>
<comment type="cofactor">
    <cofactor evidence="1">
        <name>Zn(2+)</name>
        <dbReference type="ChEBI" id="CHEBI:29105"/>
    </cofactor>
</comment>
<evidence type="ECO:0000256" key="6">
    <source>
        <dbReference type="ARBA" id="ARBA00022833"/>
    </source>
</evidence>
<organism evidence="10 11">
    <name type="scientific">Chromobacterium rhizoryzae</name>
    <dbReference type="NCBI Taxonomy" id="1778675"/>
    <lineage>
        <taxon>Bacteria</taxon>
        <taxon>Pseudomonadati</taxon>
        <taxon>Pseudomonadota</taxon>
        <taxon>Betaproteobacteria</taxon>
        <taxon>Neisseriales</taxon>
        <taxon>Chromobacteriaceae</taxon>
        <taxon>Chromobacterium</taxon>
    </lineage>
</organism>
<dbReference type="Gene3D" id="2.60.40.2970">
    <property type="match status" value="1"/>
</dbReference>
<name>A0AAD0W9K0_9NEIS</name>
<sequence length="370" mass="39702">MKKLLPIPLFVMALGSGLVQAHDLQVSVAKQQASVAADQDVEVVLNYRNTGKETLRIYKWYVPGQELQEQIFEVSRDGKPVSYLGPRYKRAVPTIKDTVALAPGASLSVKVKVSDYYDMSKSGRFDVRFLAASSRVLNRSAPQLNAKIASGADAAVAADEVLSSNTASVSVAGRSSKLLKQSLDAQREWSILSRKAAASSVTYAANCSVTQQSQTNGGVSAAINMTNDSVSYLSGSPSGTPRYTTWFGKYALANWNTAKSHYVSIKDALDTKPISIDCGCTQAGTYAYVYPAQPYKIYLCGAFWNAPTSGTDSKGGTLVHELSHFTVVAGTDDHVYGQAGAKNLAKTNPAQALNNADNHEYFAENTPAQQ</sequence>
<feature type="chain" id="PRO_5042249803" evidence="8">
    <location>
        <begin position="22"/>
        <end position="370"/>
    </location>
</feature>
<keyword evidence="6" id="KW-0862">Zinc</keyword>
<evidence type="ECO:0000256" key="7">
    <source>
        <dbReference type="ARBA" id="ARBA00023049"/>
    </source>
</evidence>
<evidence type="ECO:0000256" key="2">
    <source>
        <dbReference type="ARBA" id="ARBA00010279"/>
    </source>
</evidence>
<dbReference type="InterPro" id="IPR050414">
    <property type="entry name" value="Fungal_M35_metalloproteases"/>
</dbReference>
<keyword evidence="7" id="KW-0482">Metalloprotease</keyword>
<dbReference type="GO" id="GO:0046872">
    <property type="term" value="F:metal ion binding"/>
    <property type="evidence" value="ECO:0007669"/>
    <property type="project" value="UniProtKB-KW"/>
</dbReference>
<dbReference type="Proteomes" id="UP000259465">
    <property type="component" value="Chromosome"/>
</dbReference>
<dbReference type="KEGG" id="crz:D1345_15395"/>
<dbReference type="InterPro" id="IPR024079">
    <property type="entry name" value="MetalloPept_cat_dom_sf"/>
</dbReference>
<dbReference type="InterPro" id="IPR029463">
    <property type="entry name" value="Lys_MEP"/>
</dbReference>
<evidence type="ECO:0000256" key="4">
    <source>
        <dbReference type="ARBA" id="ARBA00022723"/>
    </source>
</evidence>
<proteinExistence type="inferred from homology"/>
<dbReference type="EMBL" id="CP031968">
    <property type="protein sequence ID" value="AXT47487.1"/>
    <property type="molecule type" value="Genomic_DNA"/>
</dbReference>
<keyword evidence="8" id="KW-0732">Signal</keyword>
<comment type="similarity">
    <text evidence="2">Belongs to the peptidase M35 family.</text>
</comment>
<dbReference type="PANTHER" id="PTHR37016:SF3">
    <property type="entry name" value="NEUTRAL PROTEASE 2-RELATED"/>
    <property type="match status" value="1"/>
</dbReference>
<dbReference type="SUPFAM" id="SSF55486">
    <property type="entry name" value="Metalloproteases ('zincins'), catalytic domain"/>
    <property type="match status" value="1"/>
</dbReference>
<dbReference type="InterPro" id="IPR034115">
    <property type="entry name" value="M35_peptidyl-Lys"/>
</dbReference>
<evidence type="ECO:0000313" key="11">
    <source>
        <dbReference type="Proteomes" id="UP000259465"/>
    </source>
</evidence>
<reference evidence="10 11" key="1">
    <citation type="submission" date="2018-08" db="EMBL/GenBank/DDBJ databases">
        <title>Complete genome sequence of JP2-74.</title>
        <authorList>
            <person name="Wu L."/>
        </authorList>
    </citation>
    <scope>NUCLEOTIDE SEQUENCE [LARGE SCALE GENOMIC DNA]</scope>
    <source>
        <strain evidence="10 11">JP2-74</strain>
    </source>
</reference>
<protein>
    <submittedName>
        <fullName evidence="10">Peptidase M35</fullName>
    </submittedName>
</protein>
<evidence type="ECO:0000256" key="1">
    <source>
        <dbReference type="ARBA" id="ARBA00001947"/>
    </source>
</evidence>
<dbReference type="GO" id="GO:0006508">
    <property type="term" value="P:proteolysis"/>
    <property type="evidence" value="ECO:0007669"/>
    <property type="project" value="UniProtKB-KW"/>
</dbReference>
<dbReference type="PANTHER" id="PTHR37016">
    <property type="match status" value="1"/>
</dbReference>
<accession>A0AAD0W9K0</accession>
<dbReference type="AlphaFoldDB" id="A0AAD0W9K0"/>
<evidence type="ECO:0000259" key="9">
    <source>
        <dbReference type="SMART" id="SM01351"/>
    </source>
</evidence>